<dbReference type="EMBL" id="JACHHQ010000002">
    <property type="protein sequence ID" value="MBB5199227.1"/>
    <property type="molecule type" value="Genomic_DNA"/>
</dbReference>
<gene>
    <name evidence="1" type="ORF">HNR39_001054</name>
</gene>
<reference evidence="1 2" key="1">
    <citation type="submission" date="2020-08" db="EMBL/GenBank/DDBJ databases">
        <title>Genomic Encyclopedia of Type Strains, Phase IV (KMG-IV): sequencing the most valuable type-strain genomes for metagenomic binning, comparative biology and taxonomic classification.</title>
        <authorList>
            <person name="Goeker M."/>
        </authorList>
    </citation>
    <scope>NUCLEOTIDE SEQUENCE [LARGE SCALE GENOMIC DNA]</scope>
    <source>
        <strain evidence="1 2">DSM 23240</strain>
    </source>
</reference>
<comment type="caution">
    <text evidence="1">The sequence shown here is derived from an EMBL/GenBank/DDBJ whole genome shotgun (WGS) entry which is preliminary data.</text>
</comment>
<dbReference type="InterPro" id="IPR038225">
    <property type="entry name" value="TagF_sf"/>
</dbReference>
<protein>
    <submittedName>
        <fullName evidence="1">Uncharacterized protein</fullName>
    </submittedName>
</protein>
<dbReference type="AlphaFoldDB" id="A0A840RLR2"/>
<evidence type="ECO:0000313" key="1">
    <source>
        <dbReference type="EMBL" id="MBB5199227.1"/>
    </source>
</evidence>
<dbReference type="RefSeq" id="WP_168055305.1">
    <property type="nucleotide sequence ID" value="NZ_JACHHQ010000002.1"/>
</dbReference>
<evidence type="ECO:0000313" key="2">
    <source>
        <dbReference type="Proteomes" id="UP000571084"/>
    </source>
</evidence>
<dbReference type="Proteomes" id="UP000571084">
    <property type="component" value="Unassembled WGS sequence"/>
</dbReference>
<accession>A0A840RLR2</accession>
<dbReference type="Gene3D" id="3.40.1730.10">
    <property type="entry name" value="pa0076 domain"/>
    <property type="match status" value="1"/>
</dbReference>
<keyword evidence="2" id="KW-1185">Reference proteome</keyword>
<organism evidence="1 2">
    <name type="scientific">Glaciimonas immobilis</name>
    <dbReference type="NCBI Taxonomy" id="728004"/>
    <lineage>
        <taxon>Bacteria</taxon>
        <taxon>Pseudomonadati</taxon>
        <taxon>Pseudomonadota</taxon>
        <taxon>Betaproteobacteria</taxon>
        <taxon>Burkholderiales</taxon>
        <taxon>Oxalobacteraceae</taxon>
        <taxon>Glaciimonas</taxon>
    </lineage>
</organism>
<proteinExistence type="predicted"/>
<sequence>MPSAGPILAQEFDRAVTMEEIKVTDATCATDAQDTADAQDTTDALDAITVPRVHAVGVHHLPWSFVLPPGALPFSGDFFVVGVMTNSCNKMGHSHPFVIFRTVSEKWIMQHLGDSRNSLFWLARLSARYARPMKDTNGVVSGAVARGQSDLDAGSCIEFTCVSVDRSIDDHSSGSNRLPGGAPNFALKDPLQSPQFASRFSPFFSSVLHFPLRLPWRFSLALSFEARKNSKLPAPESPTLNAEKIPLSTPPLSLDVLLARLASTINRPCWTTRMGMEKNKEDPKISKLLQAILDGMDVFDNSGLSRNYDPAAALQGVVNAPWINWPLCATQNGTAWFWQQDQQGRYVGQNRIDLETHAAIKKSGKPI</sequence>
<name>A0A840RLR2_9BURK</name>